<evidence type="ECO:0000313" key="3">
    <source>
        <dbReference type="EMBL" id="NHO33814.1"/>
    </source>
</evidence>
<keyword evidence="1" id="KW-0812">Transmembrane</keyword>
<keyword evidence="1" id="KW-1133">Transmembrane helix</keyword>
<protein>
    <submittedName>
        <fullName evidence="3">Uncharacterized protein</fullName>
    </submittedName>
</protein>
<evidence type="ECO:0000256" key="2">
    <source>
        <dbReference type="SAM" id="SignalP"/>
    </source>
</evidence>
<keyword evidence="1" id="KW-0472">Membrane</keyword>
<comment type="caution">
    <text evidence="3">The sequence shown here is derived from an EMBL/GenBank/DDBJ whole genome shotgun (WGS) entry which is preliminary data.</text>
</comment>
<organism evidence="3 4">
    <name type="scientific">Acetobacter fallax</name>
    <dbReference type="NCBI Taxonomy" id="1737473"/>
    <lineage>
        <taxon>Bacteria</taxon>
        <taxon>Pseudomonadati</taxon>
        <taxon>Pseudomonadota</taxon>
        <taxon>Alphaproteobacteria</taxon>
        <taxon>Acetobacterales</taxon>
        <taxon>Acetobacteraceae</taxon>
        <taxon>Acetobacter</taxon>
    </lineage>
</organism>
<gene>
    <name evidence="3" type="ORF">GOB84_14895</name>
</gene>
<evidence type="ECO:0000256" key="1">
    <source>
        <dbReference type="SAM" id="Phobius"/>
    </source>
</evidence>
<accession>A0ABX0KBM1</accession>
<feature type="chain" id="PRO_5045696284" evidence="2">
    <location>
        <begin position="26"/>
        <end position="151"/>
    </location>
</feature>
<dbReference type="EMBL" id="WOSW01000039">
    <property type="protein sequence ID" value="NHO33814.1"/>
    <property type="molecule type" value="Genomic_DNA"/>
</dbReference>
<feature type="signal peptide" evidence="2">
    <location>
        <begin position="1"/>
        <end position="25"/>
    </location>
</feature>
<keyword evidence="2" id="KW-0732">Signal</keyword>
<sequence length="151" mass="16623">MRLQVFFPTALTLAAIPLLCASALATPPVSTTNLKPATIETPAGPVTQQLRDGTATFIQACRGWTKEVPLQTVPSSLRHHDPATTAQFNLCQMAMHPDQFHAAFRFYTMLGAWGILLSIAVAAYLFIRISVFAWRFLRQRRVAPPSVASRS</sequence>
<reference evidence="3 4" key="1">
    <citation type="journal article" date="2020" name="Int. J. Syst. Evol. Microbiol.">
        <title>Novel acetic acid bacteria from cider fermentations: Acetobacter conturbans sp. nov. and Acetobacter fallax sp. nov.</title>
        <authorList>
            <person name="Sombolestani A.S."/>
            <person name="Cleenwerck I."/>
            <person name="Cnockaert M."/>
            <person name="Borremans W."/>
            <person name="Wieme A.D."/>
            <person name="De Vuyst L."/>
            <person name="Vandamme P."/>
        </authorList>
    </citation>
    <scope>NUCLEOTIDE SEQUENCE [LARGE SCALE GENOMIC DNA]</scope>
    <source>
        <strain evidence="3 4">LMG 1637</strain>
    </source>
</reference>
<keyword evidence="4" id="KW-1185">Reference proteome</keyword>
<proteinExistence type="predicted"/>
<name>A0ABX0KBM1_9PROT</name>
<dbReference type="Proteomes" id="UP000615326">
    <property type="component" value="Unassembled WGS sequence"/>
</dbReference>
<dbReference type="RefSeq" id="WP_173578281.1">
    <property type="nucleotide sequence ID" value="NZ_WOSW01000039.1"/>
</dbReference>
<feature type="transmembrane region" description="Helical" evidence="1">
    <location>
        <begin position="110"/>
        <end position="131"/>
    </location>
</feature>
<evidence type="ECO:0000313" key="4">
    <source>
        <dbReference type="Proteomes" id="UP000615326"/>
    </source>
</evidence>